<feature type="domain" description="AMP-dependent synthetase/ligase" evidence="1">
    <location>
        <begin position="11"/>
        <end position="111"/>
    </location>
</feature>
<dbReference type="OrthoDB" id="2472181at2"/>
<dbReference type="AlphaFoldDB" id="A0A5B8U0B0"/>
<evidence type="ECO:0000259" key="1">
    <source>
        <dbReference type="Pfam" id="PF00501"/>
    </source>
</evidence>
<dbReference type="SUPFAM" id="SSF56801">
    <property type="entry name" value="Acetyl-CoA synthetase-like"/>
    <property type="match status" value="1"/>
</dbReference>
<dbReference type="Proteomes" id="UP000321805">
    <property type="component" value="Chromosome"/>
</dbReference>
<dbReference type="InterPro" id="IPR000873">
    <property type="entry name" value="AMP-dep_synth/lig_dom"/>
</dbReference>
<dbReference type="PANTHER" id="PTHR43767">
    <property type="entry name" value="LONG-CHAIN-FATTY-ACID--COA LIGASE"/>
    <property type="match status" value="1"/>
</dbReference>
<accession>A0A5B8U0B0</accession>
<evidence type="ECO:0000313" key="2">
    <source>
        <dbReference type="EMBL" id="QEC46392.1"/>
    </source>
</evidence>
<keyword evidence="2" id="KW-0436">Ligase</keyword>
<gene>
    <name evidence="2" type="ORF">FSW04_01560</name>
</gene>
<dbReference type="PANTHER" id="PTHR43767:SF1">
    <property type="entry name" value="NONRIBOSOMAL PEPTIDE SYNTHASE PES1 (EUROFUNG)-RELATED"/>
    <property type="match status" value="1"/>
</dbReference>
<sequence length="160" mass="18087">MTELTFREFWEQRVALTPDAPFVHHDADTWTYSGFDASINRLANGMRAAGIGAGSKVGLYLANSFELLRRQWALQKLGAIWVPIIPSSTRSEALYVLEHAGVDALIAGAEQWNRLAEPGWAARAFVEDGGPTCAHDVGPWRRPTRRHRRRRLSPGWTRWH</sequence>
<evidence type="ECO:0000313" key="3">
    <source>
        <dbReference type="Proteomes" id="UP000321805"/>
    </source>
</evidence>
<dbReference type="Gene3D" id="3.40.50.980">
    <property type="match status" value="1"/>
</dbReference>
<proteinExistence type="predicted"/>
<reference evidence="2 3" key="1">
    <citation type="journal article" date="2018" name="J. Microbiol.">
        <title>Baekduia soli gen. nov., sp. nov., a novel bacterium isolated from the soil of Baekdu Mountain and proposal of a novel family name, Baekduiaceae fam. nov.</title>
        <authorList>
            <person name="An D.S."/>
            <person name="Siddiqi M.Z."/>
            <person name="Kim K.H."/>
            <person name="Yu H.S."/>
            <person name="Im W.T."/>
        </authorList>
    </citation>
    <scope>NUCLEOTIDE SEQUENCE [LARGE SCALE GENOMIC DNA]</scope>
    <source>
        <strain evidence="2 3">BR7-21</strain>
    </source>
</reference>
<dbReference type="GO" id="GO:0016874">
    <property type="term" value="F:ligase activity"/>
    <property type="evidence" value="ECO:0007669"/>
    <property type="project" value="UniProtKB-KW"/>
</dbReference>
<keyword evidence="3" id="KW-1185">Reference proteome</keyword>
<organism evidence="2 3">
    <name type="scientific">Baekduia soli</name>
    <dbReference type="NCBI Taxonomy" id="496014"/>
    <lineage>
        <taxon>Bacteria</taxon>
        <taxon>Bacillati</taxon>
        <taxon>Actinomycetota</taxon>
        <taxon>Thermoleophilia</taxon>
        <taxon>Solirubrobacterales</taxon>
        <taxon>Baekduiaceae</taxon>
        <taxon>Baekduia</taxon>
    </lineage>
</organism>
<dbReference type="InterPro" id="IPR050237">
    <property type="entry name" value="ATP-dep_AMP-bd_enzyme"/>
</dbReference>
<dbReference type="Pfam" id="PF00501">
    <property type="entry name" value="AMP-binding"/>
    <property type="match status" value="1"/>
</dbReference>
<name>A0A5B8U0B0_9ACTN</name>
<protein>
    <submittedName>
        <fullName evidence="2">Long-chain fatty acid--CoA ligase</fullName>
    </submittedName>
</protein>
<dbReference type="EMBL" id="CP042430">
    <property type="protein sequence ID" value="QEC46392.1"/>
    <property type="molecule type" value="Genomic_DNA"/>
</dbReference>
<dbReference type="RefSeq" id="WP_146915545.1">
    <property type="nucleotide sequence ID" value="NZ_CP042430.1"/>
</dbReference>
<dbReference type="KEGG" id="bsol:FSW04_01560"/>